<organism evidence="3">
    <name type="scientific">marine sediment metagenome</name>
    <dbReference type="NCBI Taxonomy" id="412755"/>
    <lineage>
        <taxon>unclassified sequences</taxon>
        <taxon>metagenomes</taxon>
        <taxon>ecological metagenomes</taxon>
    </lineage>
</organism>
<evidence type="ECO:0000313" key="3">
    <source>
        <dbReference type="EMBL" id="GAG04812.1"/>
    </source>
</evidence>
<sequence length="139" mass="15473">MFRRGRVLERGLCARSAMEKRRYLSRAQRRHPFVQDATVGDISMSDIPTITSAEEEAALEAAGTDIVEAELEVEDWERERTKMYATIFFNSLIIVILTVGTILLRTSAQDLSSRFMSLLEIVIGAIFGITATQITSASA</sequence>
<keyword evidence="2" id="KW-0472">Membrane</keyword>
<keyword evidence="2" id="KW-1133">Transmembrane helix</keyword>
<reference evidence="3" key="1">
    <citation type="journal article" date="2014" name="Front. Microbiol.">
        <title>High frequency of phylogenetically diverse reductive dehalogenase-homologous genes in deep subseafloor sedimentary metagenomes.</title>
        <authorList>
            <person name="Kawai M."/>
            <person name="Futagami T."/>
            <person name="Toyoda A."/>
            <person name="Takaki Y."/>
            <person name="Nishi S."/>
            <person name="Hori S."/>
            <person name="Arai W."/>
            <person name="Tsubouchi T."/>
            <person name="Morono Y."/>
            <person name="Uchiyama I."/>
            <person name="Ito T."/>
            <person name="Fujiyama A."/>
            <person name="Inagaki F."/>
            <person name="Takami H."/>
        </authorList>
    </citation>
    <scope>NUCLEOTIDE SEQUENCE</scope>
    <source>
        <strain evidence="3">Expedition CK06-06</strain>
    </source>
</reference>
<feature type="transmembrane region" description="Helical" evidence="2">
    <location>
        <begin position="115"/>
        <end position="134"/>
    </location>
</feature>
<keyword evidence="1" id="KW-0175">Coiled coil</keyword>
<proteinExistence type="predicted"/>
<keyword evidence="2" id="KW-0812">Transmembrane</keyword>
<name>X0V040_9ZZZZ</name>
<feature type="transmembrane region" description="Helical" evidence="2">
    <location>
        <begin position="83"/>
        <end position="103"/>
    </location>
</feature>
<accession>X0V040</accession>
<protein>
    <submittedName>
        <fullName evidence="3">Uncharacterized protein</fullName>
    </submittedName>
</protein>
<dbReference type="AlphaFoldDB" id="X0V040"/>
<gene>
    <name evidence="3" type="ORF">S01H1_32644</name>
</gene>
<comment type="caution">
    <text evidence="3">The sequence shown here is derived from an EMBL/GenBank/DDBJ whole genome shotgun (WGS) entry which is preliminary data.</text>
</comment>
<evidence type="ECO:0000256" key="1">
    <source>
        <dbReference type="SAM" id="Coils"/>
    </source>
</evidence>
<feature type="coiled-coil region" evidence="1">
    <location>
        <begin position="59"/>
        <end position="86"/>
    </location>
</feature>
<dbReference type="EMBL" id="BARS01020224">
    <property type="protein sequence ID" value="GAG04812.1"/>
    <property type="molecule type" value="Genomic_DNA"/>
</dbReference>
<evidence type="ECO:0000256" key="2">
    <source>
        <dbReference type="SAM" id="Phobius"/>
    </source>
</evidence>